<accession>K4ALP9</accession>
<reference evidence="3" key="2">
    <citation type="submission" date="2018-08" db="UniProtKB">
        <authorList>
            <consortium name="EnsemblPlants"/>
        </authorList>
    </citation>
    <scope>IDENTIFICATION</scope>
    <source>
        <strain evidence="3">Yugu1</strain>
    </source>
</reference>
<keyword evidence="1" id="KW-0175">Coiled coil</keyword>
<dbReference type="OMA" id="FIESHYY"/>
<evidence type="ECO:0000256" key="1">
    <source>
        <dbReference type="SAM" id="Coils"/>
    </source>
</evidence>
<name>K4ALP9_SETIT</name>
<dbReference type="Proteomes" id="UP000004995">
    <property type="component" value="Unassembled WGS sequence"/>
</dbReference>
<reference evidence="4" key="1">
    <citation type="journal article" date="2012" name="Nat. Biotechnol.">
        <title>Reference genome sequence of the model plant Setaria.</title>
        <authorList>
            <person name="Bennetzen J.L."/>
            <person name="Schmutz J."/>
            <person name="Wang H."/>
            <person name="Percifield R."/>
            <person name="Hawkins J."/>
            <person name="Pontaroli A.C."/>
            <person name="Estep M."/>
            <person name="Feng L."/>
            <person name="Vaughn J.N."/>
            <person name="Grimwood J."/>
            <person name="Jenkins J."/>
            <person name="Barry K."/>
            <person name="Lindquist E."/>
            <person name="Hellsten U."/>
            <person name="Deshpande S."/>
            <person name="Wang X."/>
            <person name="Wu X."/>
            <person name="Mitros T."/>
            <person name="Triplett J."/>
            <person name="Yang X."/>
            <person name="Ye C.Y."/>
            <person name="Mauro-Herrera M."/>
            <person name="Wang L."/>
            <person name="Li P."/>
            <person name="Sharma M."/>
            <person name="Sharma R."/>
            <person name="Ronald P.C."/>
            <person name="Panaud O."/>
            <person name="Kellogg E.A."/>
            <person name="Brutnell T.P."/>
            <person name="Doust A.N."/>
            <person name="Tuskan G.A."/>
            <person name="Rokhsar D."/>
            <person name="Devos K.M."/>
        </authorList>
    </citation>
    <scope>NUCLEOTIDE SEQUENCE [LARGE SCALE GENOMIC DNA]</scope>
    <source>
        <strain evidence="4">cv. Yugu1</strain>
    </source>
</reference>
<evidence type="ECO:0000313" key="4">
    <source>
        <dbReference type="Proteomes" id="UP000004995"/>
    </source>
</evidence>
<keyword evidence="4" id="KW-1185">Reference proteome</keyword>
<evidence type="ECO:0008006" key="5">
    <source>
        <dbReference type="Google" id="ProtNLM"/>
    </source>
</evidence>
<feature type="region of interest" description="Disordered" evidence="2">
    <location>
        <begin position="1"/>
        <end position="41"/>
    </location>
</feature>
<proteinExistence type="predicted"/>
<dbReference type="Gramene" id="KQK90362">
    <property type="protein sequence ID" value="KQK90362"/>
    <property type="gene ID" value="SETIT_039831mg"/>
</dbReference>
<sequence>MNQSSIEERTTQPETSPLSSQSPRIIADKEDPEHGIQQQEIPIQAANPSTSDLFSFNIDEFVDDEDTGTSHSMQNHPDIKDQLSAILQLFRQNTSVLLENTEPIQRLFRQIMTHLTDKMITLLTPAAFIESHYYEVQGARKRIADRQANYAQSLKALETERDQLMLELDRVNKAVAKAQGRLNDYPITIQEKKKELADSINQVCRQHRQVKDIPSFDEEDL</sequence>
<protein>
    <recommendedName>
        <fullName evidence="5">DUF1409 domain-containing protein</fullName>
    </recommendedName>
</protein>
<evidence type="ECO:0000313" key="3">
    <source>
        <dbReference type="EnsemblPlants" id="KQK90362"/>
    </source>
</evidence>
<dbReference type="EnsemblPlants" id="KQK90362">
    <property type="protein sequence ID" value="KQK90362"/>
    <property type="gene ID" value="SETIT_039831mg"/>
</dbReference>
<dbReference type="HOGENOM" id="CLU_1252488_0_0_1"/>
<dbReference type="EMBL" id="AGNK02005929">
    <property type="status" value="NOT_ANNOTATED_CDS"/>
    <property type="molecule type" value="Genomic_DNA"/>
</dbReference>
<organism evidence="3 4">
    <name type="scientific">Setaria italica</name>
    <name type="common">Foxtail millet</name>
    <name type="synonym">Panicum italicum</name>
    <dbReference type="NCBI Taxonomy" id="4555"/>
    <lineage>
        <taxon>Eukaryota</taxon>
        <taxon>Viridiplantae</taxon>
        <taxon>Streptophyta</taxon>
        <taxon>Embryophyta</taxon>
        <taxon>Tracheophyta</taxon>
        <taxon>Spermatophyta</taxon>
        <taxon>Magnoliopsida</taxon>
        <taxon>Liliopsida</taxon>
        <taxon>Poales</taxon>
        <taxon>Poaceae</taxon>
        <taxon>PACMAD clade</taxon>
        <taxon>Panicoideae</taxon>
        <taxon>Panicodae</taxon>
        <taxon>Paniceae</taxon>
        <taxon>Cenchrinae</taxon>
        <taxon>Setaria</taxon>
    </lineage>
</organism>
<feature type="compositionally biased region" description="Polar residues" evidence="2">
    <location>
        <begin position="12"/>
        <end position="23"/>
    </location>
</feature>
<feature type="coiled-coil region" evidence="1">
    <location>
        <begin position="147"/>
        <end position="181"/>
    </location>
</feature>
<dbReference type="InParanoid" id="K4ALP9"/>
<dbReference type="FunCoup" id="K4ALP9">
    <property type="interactions" value="298"/>
</dbReference>
<feature type="compositionally biased region" description="Basic and acidic residues" evidence="2">
    <location>
        <begin position="1"/>
        <end position="11"/>
    </location>
</feature>
<evidence type="ECO:0000256" key="2">
    <source>
        <dbReference type="SAM" id="MobiDB-lite"/>
    </source>
</evidence>
<dbReference type="AlphaFoldDB" id="K4ALP9"/>